<name>A0A1W1XML9_9CLOT</name>
<organism evidence="4 5">
    <name type="scientific">Clostridium acidisoli DSM 12555</name>
    <dbReference type="NCBI Taxonomy" id="1121291"/>
    <lineage>
        <taxon>Bacteria</taxon>
        <taxon>Bacillati</taxon>
        <taxon>Bacillota</taxon>
        <taxon>Clostridia</taxon>
        <taxon>Eubacteriales</taxon>
        <taxon>Clostridiaceae</taxon>
        <taxon>Clostridium</taxon>
    </lineage>
</organism>
<dbReference type="InterPro" id="IPR048109">
    <property type="entry name" value="Fdxn_Clost-type"/>
</dbReference>
<keyword evidence="2" id="KW-0408">Iron</keyword>
<dbReference type="CDD" id="cd02980">
    <property type="entry name" value="TRX_Fd_family"/>
    <property type="match status" value="1"/>
</dbReference>
<accession>A0A1W1XML9</accession>
<protein>
    <submittedName>
        <fullName evidence="4">(2Fe-2S) ferredoxin</fullName>
    </submittedName>
</protein>
<dbReference type="NCBIfam" id="NF041612">
    <property type="entry name" value="fdxn_Clost"/>
    <property type="match status" value="1"/>
</dbReference>
<evidence type="ECO:0000256" key="2">
    <source>
        <dbReference type="ARBA" id="ARBA00023004"/>
    </source>
</evidence>
<dbReference type="Pfam" id="PF01257">
    <property type="entry name" value="2Fe-2S_thioredx"/>
    <property type="match status" value="1"/>
</dbReference>
<keyword evidence="1" id="KW-0479">Metal-binding</keyword>
<evidence type="ECO:0000256" key="1">
    <source>
        <dbReference type="ARBA" id="ARBA00022723"/>
    </source>
</evidence>
<dbReference type="RefSeq" id="WP_084116193.1">
    <property type="nucleotide sequence ID" value="NZ_FWXH01000008.1"/>
</dbReference>
<evidence type="ECO:0000313" key="4">
    <source>
        <dbReference type="EMBL" id="SMC25122.1"/>
    </source>
</evidence>
<keyword evidence="3" id="KW-0411">Iron-sulfur</keyword>
<reference evidence="4 5" key="1">
    <citation type="submission" date="2017-04" db="EMBL/GenBank/DDBJ databases">
        <authorList>
            <person name="Afonso C.L."/>
            <person name="Miller P.J."/>
            <person name="Scott M.A."/>
            <person name="Spackman E."/>
            <person name="Goraichik I."/>
            <person name="Dimitrov K.M."/>
            <person name="Suarez D.L."/>
            <person name="Swayne D.E."/>
        </authorList>
    </citation>
    <scope>NUCLEOTIDE SEQUENCE [LARGE SCALE GENOMIC DNA]</scope>
    <source>
        <strain evidence="4 5">DSM 12555</strain>
    </source>
</reference>
<dbReference type="AlphaFoldDB" id="A0A1W1XML9"/>
<gene>
    <name evidence="4" type="ORF">SAMN02745134_02369</name>
</gene>
<dbReference type="SUPFAM" id="SSF52833">
    <property type="entry name" value="Thioredoxin-like"/>
    <property type="match status" value="1"/>
</dbReference>
<dbReference type="GO" id="GO:0051536">
    <property type="term" value="F:iron-sulfur cluster binding"/>
    <property type="evidence" value="ECO:0007669"/>
    <property type="project" value="UniProtKB-KW"/>
</dbReference>
<dbReference type="Proteomes" id="UP000192468">
    <property type="component" value="Unassembled WGS sequence"/>
</dbReference>
<dbReference type="STRING" id="1121291.SAMN02745134_02369"/>
<dbReference type="EMBL" id="FWXH01000008">
    <property type="protein sequence ID" value="SMC25122.1"/>
    <property type="molecule type" value="Genomic_DNA"/>
</dbReference>
<evidence type="ECO:0000313" key="5">
    <source>
        <dbReference type="Proteomes" id="UP000192468"/>
    </source>
</evidence>
<dbReference type="GO" id="GO:0046872">
    <property type="term" value="F:metal ion binding"/>
    <property type="evidence" value="ECO:0007669"/>
    <property type="project" value="UniProtKB-KW"/>
</dbReference>
<dbReference type="PANTHER" id="PTHR43578">
    <property type="entry name" value="NADH-QUINONE OXIDOREDUCTASE SUBUNIT F"/>
    <property type="match status" value="1"/>
</dbReference>
<proteinExistence type="predicted"/>
<sequence>MINPKYHLFICTSCRINGKQQGFCYSKGSVDIVSSVMQEIEERDLSGEVMVNNTGCFGICNKGPIMVVYPEGVWYGNLTADDVEEIFDKHIEGGEVVTRLQI</sequence>
<dbReference type="OrthoDB" id="9800692at2"/>
<dbReference type="PANTHER" id="PTHR43578:SF3">
    <property type="entry name" value="NADH-QUINONE OXIDOREDUCTASE SUBUNIT F"/>
    <property type="match status" value="1"/>
</dbReference>
<dbReference type="InterPro" id="IPR036249">
    <property type="entry name" value="Thioredoxin-like_sf"/>
</dbReference>
<keyword evidence="5" id="KW-1185">Reference proteome</keyword>
<evidence type="ECO:0000256" key="3">
    <source>
        <dbReference type="ARBA" id="ARBA00023014"/>
    </source>
</evidence>
<dbReference type="Gene3D" id="3.40.30.10">
    <property type="entry name" value="Glutaredoxin"/>
    <property type="match status" value="1"/>
</dbReference>